<feature type="coiled-coil region" evidence="1">
    <location>
        <begin position="197"/>
        <end position="254"/>
    </location>
</feature>
<evidence type="ECO:0000259" key="3">
    <source>
        <dbReference type="Pfam" id="PF07583"/>
    </source>
</evidence>
<gene>
    <name evidence="5" type="ORF">METZ01_LOCUS273104</name>
</gene>
<dbReference type="Pfam" id="PF07587">
    <property type="entry name" value="PSD1"/>
    <property type="match status" value="1"/>
</dbReference>
<evidence type="ECO:0000313" key="5">
    <source>
        <dbReference type="EMBL" id="SVC20250.1"/>
    </source>
</evidence>
<dbReference type="Pfam" id="PF07583">
    <property type="entry name" value="PSCyt2"/>
    <property type="match status" value="1"/>
</dbReference>
<proteinExistence type="predicted"/>
<dbReference type="InterPro" id="IPR022655">
    <property type="entry name" value="DUF1553"/>
</dbReference>
<name>A0A382K713_9ZZZZ</name>
<feature type="compositionally biased region" description="Polar residues" evidence="2">
    <location>
        <begin position="401"/>
        <end position="417"/>
    </location>
</feature>
<evidence type="ECO:0000259" key="4">
    <source>
        <dbReference type="Pfam" id="PF07587"/>
    </source>
</evidence>
<evidence type="ECO:0008006" key="6">
    <source>
        <dbReference type="Google" id="ProtNLM"/>
    </source>
</evidence>
<feature type="non-terminal residue" evidence="5">
    <location>
        <position position="424"/>
    </location>
</feature>
<reference evidence="5" key="1">
    <citation type="submission" date="2018-05" db="EMBL/GenBank/DDBJ databases">
        <authorList>
            <person name="Lanie J.A."/>
            <person name="Ng W.-L."/>
            <person name="Kazmierczak K.M."/>
            <person name="Andrzejewski T.M."/>
            <person name="Davidsen T.M."/>
            <person name="Wayne K.J."/>
            <person name="Tettelin H."/>
            <person name="Glass J.I."/>
            <person name="Rusch D."/>
            <person name="Podicherti R."/>
            <person name="Tsui H.-C.T."/>
            <person name="Winkler M.E."/>
        </authorList>
    </citation>
    <scope>NUCLEOTIDE SEQUENCE</scope>
</reference>
<dbReference type="InterPro" id="IPR011444">
    <property type="entry name" value="DUF1549"/>
</dbReference>
<dbReference type="PANTHER" id="PTHR35889:SF3">
    <property type="entry name" value="F-BOX DOMAIN-CONTAINING PROTEIN"/>
    <property type="match status" value="1"/>
</dbReference>
<dbReference type="AlphaFoldDB" id="A0A382K713"/>
<evidence type="ECO:0000256" key="2">
    <source>
        <dbReference type="SAM" id="MobiDB-lite"/>
    </source>
</evidence>
<keyword evidence="1" id="KW-0175">Coiled coil</keyword>
<accession>A0A382K713</accession>
<feature type="region of interest" description="Disordered" evidence="2">
    <location>
        <begin position="401"/>
        <end position="424"/>
    </location>
</feature>
<feature type="non-terminal residue" evidence="5">
    <location>
        <position position="1"/>
    </location>
</feature>
<protein>
    <recommendedName>
        <fullName evidence="6">DUF1549 domain-containing protein</fullName>
    </recommendedName>
</protein>
<dbReference type="EMBL" id="UINC01078816">
    <property type="protein sequence ID" value="SVC20250.1"/>
    <property type="molecule type" value="Genomic_DNA"/>
</dbReference>
<organism evidence="5">
    <name type="scientific">marine metagenome</name>
    <dbReference type="NCBI Taxonomy" id="408172"/>
    <lineage>
        <taxon>unclassified sequences</taxon>
        <taxon>metagenomes</taxon>
        <taxon>ecological metagenomes</taxon>
    </lineage>
</organism>
<feature type="domain" description="DUF1549" evidence="3">
    <location>
        <begin position="1"/>
        <end position="150"/>
    </location>
</feature>
<dbReference type="PANTHER" id="PTHR35889">
    <property type="entry name" value="CYCLOINULO-OLIGOSACCHARIDE FRUCTANOTRANSFERASE-RELATED"/>
    <property type="match status" value="1"/>
</dbReference>
<feature type="domain" description="DUF1553" evidence="4">
    <location>
        <begin position="320"/>
        <end position="412"/>
    </location>
</feature>
<evidence type="ECO:0000256" key="1">
    <source>
        <dbReference type="SAM" id="Coils"/>
    </source>
</evidence>
<sequence>RHWLDLTAYADTVGIGRAIPAPEAWRYRDYVINAFGRDLPYDTFVREQIAGDLIGQVLTAVPEDELPYISWDAKREAERIIATGFLAIGPWELVNGDKPQLRMDIVDKQVNRIGQTFLGLTLGCARCHEHKFDPVSQEDYFAMAGIFLSTVTLKGRLQGVFSAVNHHKLPETADEMLARSKRLRLLEIEQAKTWKARDKAEGEAKGLEEKMKRLKERIAEASTDEDKNATAQELEHVEKQLKTTKDDSKKLNRRLKGWNYLKRHLREPLAMAVEDAPEPEDCRINHGGNARQLGKIVPRGFLTEVSWEGQKTSILEGTSGRKELADWVANEKNPLTARVWVNRVWHHLLGTGLVRTVDNFGMRGERPSHPKLLDYLTHEFVNDGWSTKRLIRRIVKSQTYRRSSSTEHANQSETVSKASRLDPD</sequence>